<sequence length="72" mass="8323">MCTRQLFVRGLLILILTWDLVFRSLDTIVLLEIGFGRSLSITESHFTFWNQRLVRAFSIHLCRGIGTTVIAR</sequence>
<proteinExistence type="predicted"/>
<dbReference type="AlphaFoldDB" id="A0A9P9DXK5"/>
<evidence type="ECO:0000313" key="2">
    <source>
        <dbReference type="Proteomes" id="UP000700596"/>
    </source>
</evidence>
<accession>A0A9P9DXK5</accession>
<name>A0A9P9DXK5_9PLEO</name>
<protein>
    <submittedName>
        <fullName evidence="1">Uncharacterized protein</fullName>
    </submittedName>
</protein>
<reference evidence="1" key="1">
    <citation type="journal article" date="2021" name="Nat. Commun.">
        <title>Genetic determinants of endophytism in the Arabidopsis root mycobiome.</title>
        <authorList>
            <person name="Mesny F."/>
            <person name="Miyauchi S."/>
            <person name="Thiergart T."/>
            <person name="Pickel B."/>
            <person name="Atanasova L."/>
            <person name="Karlsson M."/>
            <person name="Huettel B."/>
            <person name="Barry K.W."/>
            <person name="Haridas S."/>
            <person name="Chen C."/>
            <person name="Bauer D."/>
            <person name="Andreopoulos W."/>
            <person name="Pangilinan J."/>
            <person name="LaButti K."/>
            <person name="Riley R."/>
            <person name="Lipzen A."/>
            <person name="Clum A."/>
            <person name="Drula E."/>
            <person name="Henrissat B."/>
            <person name="Kohler A."/>
            <person name="Grigoriev I.V."/>
            <person name="Martin F.M."/>
            <person name="Hacquard S."/>
        </authorList>
    </citation>
    <scope>NUCLEOTIDE SEQUENCE</scope>
    <source>
        <strain evidence="1">MPI-CAGE-CH-0243</strain>
    </source>
</reference>
<gene>
    <name evidence="1" type="ORF">B0J11DRAFT_526777</name>
</gene>
<keyword evidence="2" id="KW-1185">Reference proteome</keyword>
<evidence type="ECO:0000313" key="1">
    <source>
        <dbReference type="EMBL" id="KAH7126922.1"/>
    </source>
</evidence>
<dbReference type="EMBL" id="JAGMWT010000006">
    <property type="protein sequence ID" value="KAH7126922.1"/>
    <property type="molecule type" value="Genomic_DNA"/>
</dbReference>
<organism evidence="1 2">
    <name type="scientific">Dendryphion nanum</name>
    <dbReference type="NCBI Taxonomy" id="256645"/>
    <lineage>
        <taxon>Eukaryota</taxon>
        <taxon>Fungi</taxon>
        <taxon>Dikarya</taxon>
        <taxon>Ascomycota</taxon>
        <taxon>Pezizomycotina</taxon>
        <taxon>Dothideomycetes</taxon>
        <taxon>Pleosporomycetidae</taxon>
        <taxon>Pleosporales</taxon>
        <taxon>Torulaceae</taxon>
        <taxon>Dendryphion</taxon>
    </lineage>
</organism>
<dbReference type="Proteomes" id="UP000700596">
    <property type="component" value="Unassembled WGS sequence"/>
</dbReference>
<comment type="caution">
    <text evidence="1">The sequence shown here is derived from an EMBL/GenBank/DDBJ whole genome shotgun (WGS) entry which is preliminary data.</text>
</comment>